<dbReference type="CDD" id="cd00693">
    <property type="entry name" value="secretory_peroxidase"/>
    <property type="match status" value="1"/>
</dbReference>
<evidence type="ECO:0000256" key="15">
    <source>
        <dbReference type="PIRSR" id="PIRSR600823-5"/>
    </source>
</evidence>
<dbReference type="Proteomes" id="UP000631114">
    <property type="component" value="Unassembled WGS sequence"/>
</dbReference>
<feature type="chain" id="PRO_5033109063" description="Peroxidase" evidence="16">
    <location>
        <begin position="23"/>
        <end position="325"/>
    </location>
</feature>
<dbReference type="EMBL" id="JADFTS010000003">
    <property type="protein sequence ID" value="KAF9615789.1"/>
    <property type="molecule type" value="Genomic_DNA"/>
</dbReference>
<evidence type="ECO:0000313" key="18">
    <source>
        <dbReference type="EMBL" id="KAF9615789.1"/>
    </source>
</evidence>
<dbReference type="FunFam" id="1.10.420.10:FF:000001">
    <property type="entry name" value="Peroxidase"/>
    <property type="match status" value="1"/>
</dbReference>
<evidence type="ECO:0000256" key="8">
    <source>
        <dbReference type="ARBA" id="ARBA00023002"/>
    </source>
</evidence>
<keyword evidence="16" id="KW-0964">Secreted</keyword>
<keyword evidence="8 16" id="KW-0560">Oxidoreductase</keyword>
<evidence type="ECO:0000256" key="4">
    <source>
        <dbReference type="ARBA" id="ARBA00012313"/>
    </source>
</evidence>
<evidence type="ECO:0000256" key="13">
    <source>
        <dbReference type="PIRSR" id="PIRSR600823-3"/>
    </source>
</evidence>
<feature type="binding site" description="axial binding residue" evidence="13">
    <location>
        <position position="190"/>
    </location>
    <ligand>
        <name>heme b</name>
        <dbReference type="ChEBI" id="CHEBI:60344"/>
    </ligand>
    <ligandPart>
        <name>Fe</name>
        <dbReference type="ChEBI" id="CHEBI:18248"/>
    </ligandPart>
</feature>
<dbReference type="GO" id="GO:0140825">
    <property type="term" value="F:lactoperoxidase activity"/>
    <property type="evidence" value="ECO:0007669"/>
    <property type="project" value="UniProtKB-EC"/>
</dbReference>
<comment type="catalytic activity">
    <reaction evidence="1 16">
        <text>2 a phenolic donor + H2O2 = 2 a phenolic radical donor + 2 H2O</text>
        <dbReference type="Rhea" id="RHEA:56136"/>
        <dbReference type="ChEBI" id="CHEBI:15377"/>
        <dbReference type="ChEBI" id="CHEBI:16240"/>
        <dbReference type="ChEBI" id="CHEBI:139520"/>
        <dbReference type="ChEBI" id="CHEBI:139521"/>
        <dbReference type="EC" id="1.11.1.7"/>
    </reaction>
</comment>
<evidence type="ECO:0000256" key="5">
    <source>
        <dbReference type="ARBA" id="ARBA00022559"/>
    </source>
</evidence>
<feature type="disulfide bond" evidence="15">
    <location>
        <begin position="197"/>
        <end position="231"/>
    </location>
</feature>
<dbReference type="PRINTS" id="PR00461">
    <property type="entry name" value="PLPEROXIDASE"/>
</dbReference>
<comment type="subcellular location">
    <subcellularLocation>
        <location evidence="16">Secreted</location>
    </subcellularLocation>
</comment>
<evidence type="ECO:0000256" key="6">
    <source>
        <dbReference type="ARBA" id="ARBA00022617"/>
    </source>
</evidence>
<feature type="disulfide bond" evidence="15">
    <location>
        <begin position="69"/>
        <end position="74"/>
    </location>
</feature>
<dbReference type="GO" id="GO:0042744">
    <property type="term" value="P:hydrogen peroxide catabolic process"/>
    <property type="evidence" value="ECO:0007669"/>
    <property type="project" value="UniProtKB-KW"/>
</dbReference>
<dbReference type="PANTHER" id="PTHR31517:SF17">
    <property type="entry name" value="PEROXIDASE 6"/>
    <property type="match status" value="1"/>
</dbReference>
<gene>
    <name evidence="18" type="ORF">IFM89_026460</name>
</gene>
<comment type="cofactor">
    <cofactor evidence="13 16">
        <name>Ca(2+)</name>
        <dbReference type="ChEBI" id="CHEBI:29108"/>
    </cofactor>
    <text evidence="13 16">Binds 2 calcium ions per subunit.</text>
</comment>
<comment type="caution">
    <text evidence="18">The sequence shown here is derived from an EMBL/GenBank/DDBJ whole genome shotgun (WGS) entry which is preliminary data.</text>
</comment>
<feature type="disulfide bond" evidence="15">
    <location>
        <begin position="36"/>
        <end position="112"/>
    </location>
</feature>
<dbReference type="Gene3D" id="1.10.420.10">
    <property type="entry name" value="Peroxidase, domain 2"/>
    <property type="match status" value="1"/>
</dbReference>
<keyword evidence="10 15" id="KW-1015">Disulfide bond</keyword>
<evidence type="ECO:0000313" key="19">
    <source>
        <dbReference type="Proteomes" id="UP000631114"/>
    </source>
</evidence>
<feature type="binding site" evidence="13">
    <location>
        <position position="71"/>
    </location>
    <ligand>
        <name>Ca(2+)</name>
        <dbReference type="ChEBI" id="CHEBI:29108"/>
        <label>1</label>
    </ligand>
</feature>
<keyword evidence="13 16" id="KW-0106">Calcium</keyword>
<organism evidence="18 19">
    <name type="scientific">Coptis chinensis</name>
    <dbReference type="NCBI Taxonomy" id="261450"/>
    <lineage>
        <taxon>Eukaryota</taxon>
        <taxon>Viridiplantae</taxon>
        <taxon>Streptophyta</taxon>
        <taxon>Embryophyta</taxon>
        <taxon>Tracheophyta</taxon>
        <taxon>Spermatophyta</taxon>
        <taxon>Magnoliopsida</taxon>
        <taxon>Ranunculales</taxon>
        <taxon>Ranunculaceae</taxon>
        <taxon>Coptidoideae</taxon>
        <taxon>Coptis</taxon>
    </lineage>
</organism>
<evidence type="ECO:0000259" key="17">
    <source>
        <dbReference type="PROSITE" id="PS50873"/>
    </source>
</evidence>
<evidence type="ECO:0000256" key="3">
    <source>
        <dbReference type="ARBA" id="ARBA00006873"/>
    </source>
</evidence>
<comment type="similarity">
    <text evidence="16">Belongs to the peroxidase family. Classical plant (class III) peroxidase subfamily.</text>
</comment>
<dbReference type="InterPro" id="IPR033905">
    <property type="entry name" value="Secretory_peroxidase"/>
</dbReference>
<comment type="cofactor">
    <cofactor evidence="13 16">
        <name>heme b</name>
        <dbReference type="ChEBI" id="CHEBI:60344"/>
    </cofactor>
    <text evidence="13 16">Binds 1 heme b (iron(II)-protoporphyrin IX) group per subunit.</text>
</comment>
<keyword evidence="5 16" id="KW-0575">Peroxidase</keyword>
<feature type="binding site" evidence="13">
    <location>
        <position position="191"/>
    </location>
    <ligand>
        <name>Ca(2+)</name>
        <dbReference type="ChEBI" id="CHEBI:29108"/>
        <label>2</label>
    </ligand>
</feature>
<evidence type="ECO:0000256" key="2">
    <source>
        <dbReference type="ARBA" id="ARBA00002322"/>
    </source>
</evidence>
<evidence type="ECO:0000256" key="7">
    <source>
        <dbReference type="ARBA" id="ARBA00022723"/>
    </source>
</evidence>
<evidence type="ECO:0000256" key="9">
    <source>
        <dbReference type="ARBA" id="ARBA00023004"/>
    </source>
</evidence>
<evidence type="ECO:0000256" key="16">
    <source>
        <dbReference type="RuleBase" id="RU362060"/>
    </source>
</evidence>
<evidence type="ECO:0000256" key="12">
    <source>
        <dbReference type="PIRSR" id="PIRSR600823-1"/>
    </source>
</evidence>
<evidence type="ECO:0000256" key="11">
    <source>
        <dbReference type="ARBA" id="ARBA00023324"/>
    </source>
</evidence>
<dbReference type="PROSITE" id="PS50873">
    <property type="entry name" value="PEROXIDASE_4"/>
    <property type="match status" value="1"/>
</dbReference>
<keyword evidence="19" id="KW-1185">Reference proteome</keyword>
<evidence type="ECO:0000256" key="1">
    <source>
        <dbReference type="ARBA" id="ARBA00000189"/>
    </source>
</evidence>
<keyword evidence="7 13" id="KW-0479">Metal-binding</keyword>
<keyword evidence="9 13" id="KW-0408">Iron</keyword>
<keyword evidence="16" id="KW-0732">Signal</keyword>
<keyword evidence="6 16" id="KW-0349">Heme</keyword>
<dbReference type="FunFam" id="1.10.520.10:FF:000008">
    <property type="entry name" value="Peroxidase"/>
    <property type="match status" value="1"/>
</dbReference>
<reference evidence="18 19" key="1">
    <citation type="submission" date="2020-10" db="EMBL/GenBank/DDBJ databases">
        <title>The Coptis chinensis genome and diversification of protoberbering-type alkaloids.</title>
        <authorList>
            <person name="Wang B."/>
            <person name="Shu S."/>
            <person name="Song C."/>
            <person name="Liu Y."/>
        </authorList>
    </citation>
    <scope>NUCLEOTIDE SEQUENCE [LARGE SCALE GENOMIC DNA]</scope>
    <source>
        <strain evidence="18">HL-2020</strain>
        <tissue evidence="18">Leaf</tissue>
    </source>
</reference>
<feature type="binding site" evidence="13">
    <location>
        <position position="86"/>
    </location>
    <ligand>
        <name>Ca(2+)</name>
        <dbReference type="ChEBI" id="CHEBI:29108"/>
        <label>1</label>
    </ligand>
</feature>
<feature type="binding site" evidence="13">
    <location>
        <position position="77"/>
    </location>
    <ligand>
        <name>Ca(2+)</name>
        <dbReference type="ChEBI" id="CHEBI:29108"/>
        <label>1</label>
    </ligand>
</feature>
<feature type="domain" description="Plant heme peroxidase family profile" evidence="17">
    <location>
        <begin position="26"/>
        <end position="324"/>
    </location>
</feature>
<protein>
    <recommendedName>
        <fullName evidence="4 16">Peroxidase</fullName>
        <ecNumber evidence="4 16">1.11.1.7</ecNumber>
    </recommendedName>
</protein>
<feature type="site" description="Transition state stabilizer" evidence="14">
    <location>
        <position position="63"/>
    </location>
</feature>
<dbReference type="GO" id="GO:0005576">
    <property type="term" value="C:extracellular region"/>
    <property type="evidence" value="ECO:0007669"/>
    <property type="project" value="UniProtKB-SubCell"/>
</dbReference>
<feature type="signal peptide" evidence="16">
    <location>
        <begin position="1"/>
        <end position="22"/>
    </location>
</feature>
<evidence type="ECO:0000256" key="10">
    <source>
        <dbReference type="ARBA" id="ARBA00023157"/>
    </source>
</evidence>
<feature type="binding site" evidence="13">
    <location>
        <position position="68"/>
    </location>
    <ligand>
        <name>Ca(2+)</name>
        <dbReference type="ChEBI" id="CHEBI:29108"/>
        <label>1</label>
    </ligand>
</feature>
<feature type="binding site" evidence="13">
    <location>
        <position position="75"/>
    </location>
    <ligand>
        <name>Ca(2+)</name>
        <dbReference type="ChEBI" id="CHEBI:29108"/>
        <label>1</label>
    </ligand>
</feature>
<dbReference type="OrthoDB" id="2113341at2759"/>
<dbReference type="PANTHER" id="PTHR31517">
    <property type="match status" value="1"/>
</dbReference>
<feature type="binding site" evidence="13">
    <location>
        <position position="252"/>
    </location>
    <ligand>
        <name>Ca(2+)</name>
        <dbReference type="ChEBI" id="CHEBI:29108"/>
        <label>2</label>
    </ligand>
</feature>
<dbReference type="EC" id="1.11.1.7" evidence="4 16"/>
<dbReference type="SUPFAM" id="SSF48113">
    <property type="entry name" value="Heme-dependent peroxidases"/>
    <property type="match status" value="1"/>
</dbReference>
<dbReference type="PROSITE" id="PS00435">
    <property type="entry name" value="PEROXIDASE_1"/>
    <property type="match status" value="1"/>
</dbReference>
<evidence type="ECO:0000256" key="14">
    <source>
        <dbReference type="PIRSR" id="PIRSR600823-4"/>
    </source>
</evidence>
<feature type="active site" description="Proton acceptor" evidence="12">
    <location>
        <position position="67"/>
    </location>
</feature>
<feature type="binding site" evidence="13">
    <location>
        <position position="244"/>
    </location>
    <ligand>
        <name>Ca(2+)</name>
        <dbReference type="ChEBI" id="CHEBI:29108"/>
        <label>2</label>
    </ligand>
</feature>
<keyword evidence="11 16" id="KW-0376">Hydrogen peroxide</keyword>
<dbReference type="AlphaFoldDB" id="A0A835M6P2"/>
<dbReference type="GO" id="GO:0046872">
    <property type="term" value="F:metal ion binding"/>
    <property type="evidence" value="ECO:0007669"/>
    <property type="project" value="UniProtKB-UniRule"/>
</dbReference>
<dbReference type="PRINTS" id="PR00458">
    <property type="entry name" value="PEROXIDASE"/>
</dbReference>
<feature type="disulfide bond" evidence="15">
    <location>
        <begin position="118"/>
        <end position="320"/>
    </location>
</feature>
<dbReference type="InterPro" id="IPR019793">
    <property type="entry name" value="Peroxidases_heam-ligand_BS"/>
</dbReference>
<feature type="binding site" evidence="13">
    <location>
        <position position="247"/>
    </location>
    <ligand>
        <name>Ca(2+)</name>
        <dbReference type="ChEBI" id="CHEBI:29108"/>
        <label>2</label>
    </ligand>
</feature>
<accession>A0A835M6P2</accession>
<proteinExistence type="inferred from homology"/>
<comment type="function">
    <text evidence="2">Removal of H(2)O(2), oxidation of toxic reductants, biosynthesis and degradation of lignin, suberization, auxin catabolism, response to environmental stresses such as wounding, pathogen attack and oxidative stress. These functions might be dependent on each isozyme/isoform in each plant tissue.</text>
</comment>
<dbReference type="Pfam" id="PF00141">
    <property type="entry name" value="peroxidase"/>
    <property type="match status" value="1"/>
</dbReference>
<name>A0A835M6P2_9MAGN</name>
<dbReference type="GO" id="GO:0020037">
    <property type="term" value="F:heme binding"/>
    <property type="evidence" value="ECO:0007669"/>
    <property type="project" value="UniProtKB-UniRule"/>
</dbReference>
<dbReference type="GO" id="GO:0006979">
    <property type="term" value="P:response to oxidative stress"/>
    <property type="evidence" value="ECO:0007669"/>
    <property type="project" value="UniProtKB-UniRule"/>
</dbReference>
<dbReference type="InterPro" id="IPR000823">
    <property type="entry name" value="Peroxidase_pln"/>
</dbReference>
<sequence>MELNVLLYKLLLLSLFWVSASATNSSLSINFYATSCPTAELMVKNTVKSASESDPKIPGRLLRLLFHDCMVEGCDGSVLLEGNGTERTDPANGSLGGFAVVESAKKLLEFFCPETVSCADILALAARDAVVFAGGPMIQIPTGRRDGKVSSASNVRGNIIDTNFGLDEMVQIFSSKGLSLDDLVILSGAHTIGSAHCNTIRDRFQVDPKGNMTLIDTSLDKMYALKLLKQCPVGGSASITINNDPETSFKFDNQYYKNLVSHQGLFQSDSVLFSDERTKTKVVELSNSQDSFFQNWTSSFVKLTSMGVKTDNEGEIRRLCQSLNG</sequence>
<feature type="binding site" evidence="13">
    <location>
        <position position="73"/>
    </location>
    <ligand>
        <name>Ca(2+)</name>
        <dbReference type="ChEBI" id="CHEBI:29108"/>
        <label>1</label>
    </ligand>
</feature>
<dbReference type="Gene3D" id="1.10.520.10">
    <property type="match status" value="1"/>
</dbReference>
<dbReference type="InterPro" id="IPR002016">
    <property type="entry name" value="Haem_peroxidase"/>
</dbReference>
<comment type="similarity">
    <text evidence="3">Belongs to the peroxidase family. Ascorbate peroxidase subfamily.</text>
</comment>
<dbReference type="InterPro" id="IPR010255">
    <property type="entry name" value="Haem_peroxidase_sf"/>
</dbReference>